<sequence>MTYDCLIYLEDGSELGAFQSQLFITSQYFKQLLRSKPVGTTSSFVVCNIRFELMKKILDYVNHGANNFEPYEVDEILRANKTFQIPSLELVVQDLKERGSSLEDLSDESYEFQSDTGSLEVKSIDSDEYFDGDSENKKPHRAKATISQSMHSRILRWIGK</sequence>
<dbReference type="Pfam" id="PF00651">
    <property type="entry name" value="BTB"/>
    <property type="match status" value="1"/>
</dbReference>
<comment type="caution">
    <text evidence="2">The sequence shown here is derived from an EMBL/GenBank/DDBJ whole genome shotgun (WGS) entry which is preliminary data.</text>
</comment>
<protein>
    <recommendedName>
        <fullName evidence="1">BTB domain-containing protein</fullName>
    </recommendedName>
</protein>
<dbReference type="Proteomes" id="UP000318571">
    <property type="component" value="Chromosome 8"/>
</dbReference>
<dbReference type="AlphaFoldDB" id="A0A553N967"/>
<gene>
    <name evidence="2" type="ORF">TCAL_14935</name>
</gene>
<dbReference type="EMBL" id="VCGU01000459">
    <property type="protein sequence ID" value="TRY61994.1"/>
    <property type="molecule type" value="Genomic_DNA"/>
</dbReference>
<organism evidence="2 3">
    <name type="scientific">Tigriopus californicus</name>
    <name type="common">Marine copepod</name>
    <dbReference type="NCBI Taxonomy" id="6832"/>
    <lineage>
        <taxon>Eukaryota</taxon>
        <taxon>Metazoa</taxon>
        <taxon>Ecdysozoa</taxon>
        <taxon>Arthropoda</taxon>
        <taxon>Crustacea</taxon>
        <taxon>Multicrustacea</taxon>
        <taxon>Hexanauplia</taxon>
        <taxon>Copepoda</taxon>
        <taxon>Harpacticoida</taxon>
        <taxon>Harpacticidae</taxon>
        <taxon>Tigriopus</taxon>
    </lineage>
</organism>
<dbReference type="InterPro" id="IPR000210">
    <property type="entry name" value="BTB/POZ_dom"/>
</dbReference>
<dbReference type="InterPro" id="IPR011333">
    <property type="entry name" value="SKP1/BTB/POZ_sf"/>
</dbReference>
<dbReference type="SUPFAM" id="SSF54695">
    <property type="entry name" value="POZ domain"/>
    <property type="match status" value="1"/>
</dbReference>
<dbReference type="Gene3D" id="3.30.710.10">
    <property type="entry name" value="Potassium Channel Kv1.1, Chain A"/>
    <property type="match status" value="1"/>
</dbReference>
<dbReference type="PROSITE" id="PS50097">
    <property type="entry name" value="BTB"/>
    <property type="match status" value="1"/>
</dbReference>
<keyword evidence="3" id="KW-1185">Reference proteome</keyword>
<name>A0A553N967_TIGCA</name>
<evidence type="ECO:0000313" key="2">
    <source>
        <dbReference type="EMBL" id="TRY61994.1"/>
    </source>
</evidence>
<accession>A0A553N967</accession>
<evidence type="ECO:0000259" key="1">
    <source>
        <dbReference type="PROSITE" id="PS50097"/>
    </source>
</evidence>
<proteinExistence type="predicted"/>
<reference evidence="2 3" key="1">
    <citation type="journal article" date="2018" name="Nat. Ecol. Evol.">
        <title>Genomic signatures of mitonuclear coevolution across populations of Tigriopus californicus.</title>
        <authorList>
            <person name="Barreto F.S."/>
            <person name="Watson E.T."/>
            <person name="Lima T.G."/>
            <person name="Willett C.S."/>
            <person name="Edmands S."/>
            <person name="Li W."/>
            <person name="Burton R.S."/>
        </authorList>
    </citation>
    <scope>NUCLEOTIDE SEQUENCE [LARGE SCALE GENOMIC DNA]</scope>
    <source>
        <strain evidence="2 3">San Diego</strain>
    </source>
</reference>
<evidence type="ECO:0000313" key="3">
    <source>
        <dbReference type="Proteomes" id="UP000318571"/>
    </source>
</evidence>
<feature type="domain" description="BTB" evidence="1">
    <location>
        <begin position="3"/>
        <end position="70"/>
    </location>
</feature>